<feature type="compositionally biased region" description="Acidic residues" evidence="2">
    <location>
        <begin position="265"/>
        <end position="282"/>
    </location>
</feature>
<dbReference type="PROSITE" id="PS50172">
    <property type="entry name" value="BRCT"/>
    <property type="match status" value="3"/>
</dbReference>
<feature type="domain" description="BRCT" evidence="3">
    <location>
        <begin position="1"/>
        <end position="98"/>
    </location>
</feature>
<feature type="region of interest" description="Disordered" evidence="2">
    <location>
        <begin position="256"/>
        <end position="284"/>
    </location>
</feature>
<protein>
    <submittedName>
        <fullName evidence="4">Piso0_002084 protein</fullName>
    </submittedName>
</protein>
<feature type="region of interest" description="Disordered" evidence="2">
    <location>
        <begin position="575"/>
        <end position="594"/>
    </location>
</feature>
<dbReference type="Proteomes" id="UP000005222">
    <property type="component" value="Chromosome I"/>
</dbReference>
<feature type="domain" description="BRCT" evidence="3">
    <location>
        <begin position="96"/>
        <end position="201"/>
    </location>
</feature>
<organism evidence="4 5">
    <name type="scientific">Pichia sorbitophila (strain ATCC MYA-4447 / BCRC 22081 / CBS 7064 / NBRC 10061 / NRRL Y-12695)</name>
    <name type="common">Hybrid yeast</name>
    <dbReference type="NCBI Taxonomy" id="559304"/>
    <lineage>
        <taxon>Eukaryota</taxon>
        <taxon>Fungi</taxon>
        <taxon>Dikarya</taxon>
        <taxon>Ascomycota</taxon>
        <taxon>Saccharomycotina</taxon>
        <taxon>Pichiomycetes</taxon>
        <taxon>Debaryomycetaceae</taxon>
        <taxon>Millerozyma</taxon>
    </lineage>
</organism>
<name>G8YE29_PICSO</name>
<evidence type="ECO:0000313" key="5">
    <source>
        <dbReference type="Proteomes" id="UP000005222"/>
    </source>
</evidence>
<dbReference type="InterPro" id="IPR001357">
    <property type="entry name" value="BRCT_dom"/>
</dbReference>
<dbReference type="SUPFAM" id="SSF52113">
    <property type="entry name" value="BRCT domain"/>
    <property type="match status" value="4"/>
</dbReference>
<reference evidence="4 5" key="1">
    <citation type="journal article" date="2012" name="G3 (Bethesda)">
        <title>Pichia sorbitophila, an interspecies yeast hybrid reveals early steps of genome resolution following polyploidization.</title>
        <authorList>
            <person name="Leh Louis V."/>
            <person name="Despons L."/>
            <person name="Friedrich A."/>
            <person name="Martin T."/>
            <person name="Durrens P."/>
            <person name="Casaregola S."/>
            <person name="Neuveglise C."/>
            <person name="Fairhead C."/>
            <person name="Marck C."/>
            <person name="Cruz J.A."/>
            <person name="Straub M.L."/>
            <person name="Kugler V."/>
            <person name="Sacerdot C."/>
            <person name="Uzunov Z."/>
            <person name="Thierry A."/>
            <person name="Weiss S."/>
            <person name="Bleykasten C."/>
            <person name="De Montigny J."/>
            <person name="Jacques N."/>
            <person name="Jung P."/>
            <person name="Lemaire M."/>
            <person name="Mallet S."/>
            <person name="Morel G."/>
            <person name="Richard G.F."/>
            <person name="Sarkar A."/>
            <person name="Savel G."/>
            <person name="Schacherer J."/>
            <person name="Seret M.L."/>
            <person name="Talla E."/>
            <person name="Samson G."/>
            <person name="Jubin C."/>
            <person name="Poulain J."/>
            <person name="Vacherie B."/>
            <person name="Barbe V."/>
            <person name="Pelletier E."/>
            <person name="Sherman D.J."/>
            <person name="Westhof E."/>
            <person name="Weissenbach J."/>
            <person name="Baret P.V."/>
            <person name="Wincker P."/>
            <person name="Gaillardin C."/>
            <person name="Dujon B."/>
            <person name="Souciet J.L."/>
        </authorList>
    </citation>
    <scope>NUCLEOTIDE SEQUENCE [LARGE SCALE GENOMIC DNA]</scope>
    <source>
        <strain evidence="5">ATCC MYA-4447 / BCRC 22081 / CBS 7064 / NBRC 10061 / NRRL Y-12695</strain>
    </source>
</reference>
<dbReference type="Pfam" id="PF00533">
    <property type="entry name" value="BRCT"/>
    <property type="match status" value="3"/>
</dbReference>
<proteinExistence type="predicted"/>
<dbReference type="HOGENOM" id="CLU_397390_0_0_1"/>
<accession>G8YE29</accession>
<evidence type="ECO:0000256" key="2">
    <source>
        <dbReference type="SAM" id="MobiDB-lite"/>
    </source>
</evidence>
<keyword evidence="5" id="KW-1185">Reference proteome</keyword>
<dbReference type="SMART" id="SM00292">
    <property type="entry name" value="BRCT"/>
    <property type="match status" value="4"/>
</dbReference>
<evidence type="ECO:0000256" key="1">
    <source>
        <dbReference type="ARBA" id="ARBA00022737"/>
    </source>
</evidence>
<dbReference type="GO" id="GO:0033314">
    <property type="term" value="P:mitotic DNA replication checkpoint signaling"/>
    <property type="evidence" value="ECO:0007669"/>
    <property type="project" value="TreeGrafter"/>
</dbReference>
<dbReference type="eggNOG" id="KOG1929">
    <property type="taxonomic scope" value="Eukaryota"/>
</dbReference>
<dbReference type="FunCoup" id="G8YE29">
    <property type="interactions" value="82"/>
</dbReference>
<gene>
    <name evidence="4" type="primary">Piso0_002084</name>
    <name evidence="4" type="ORF">GNLVRS01_PISO0I02538g</name>
</gene>
<dbReference type="STRING" id="559304.G8YE29"/>
<evidence type="ECO:0000313" key="4">
    <source>
        <dbReference type="EMBL" id="CCE81428.1"/>
    </source>
</evidence>
<dbReference type="Gene3D" id="3.40.50.10190">
    <property type="entry name" value="BRCT domain"/>
    <property type="match status" value="4"/>
</dbReference>
<keyword evidence="1" id="KW-0677">Repeat</keyword>
<dbReference type="AlphaFoldDB" id="G8YE29"/>
<dbReference type="PANTHER" id="PTHR13561:SF20">
    <property type="entry name" value="DNA TOPOISOMERASE 2-BINDING PROTEIN 1"/>
    <property type="match status" value="1"/>
</dbReference>
<dbReference type="OrthoDB" id="251770at2759"/>
<dbReference type="InParanoid" id="G8YE29"/>
<dbReference type="PANTHER" id="PTHR13561">
    <property type="entry name" value="DNA REPLICATION REGULATOR DPB11-RELATED"/>
    <property type="match status" value="1"/>
</dbReference>
<dbReference type="EMBL" id="FO082051">
    <property type="protein sequence ID" value="CCE81428.1"/>
    <property type="molecule type" value="Genomic_DNA"/>
</dbReference>
<dbReference type="InterPro" id="IPR036420">
    <property type="entry name" value="BRCT_dom_sf"/>
</dbReference>
<sequence>MAKKPLEGLTFCCTSIPIRLREEIAHKLVSLGGIHYGDLMSDVNYLIVGDRKTEKYTYCIKKRYDIKFLNADAVPKIYDYWLNGEEDENLLNINNYLLPVFDNLNICISRMDTINDVHKTEHRRGFEHSSIDANILSDLIRKHGGKVTDYLTASNSCIITTEGSGKRYSKAIEWNIPVVHPLWVVDSIVRHGAMSFSDYTLDSNQNGCDVWNEIFQYRKKERNSLKKNKNSELVSKAVKKDNKIWHEIMNKNSSNGPHISRVSEWDEDVGEEVEEDEEEDEYQNSNFVDKPKADSVIFSGLKFYMVGFTPREKTLLSKVIDSNGGKVSLKSDDAFTHILVPVKLGPKYLEEVAKENIISNKSYEECEIVTEWFIERCLFYNKVLDDLWCNPLKGLRPCSRKFKVCITGFTGIEMLHIEKLITYLGFEFCSTLTRNRDLLIININLFRQQLEKNAPQLYKGTFNDILACPVYQEGSSSVSSVSAKNKITAAKKWSIPVVSIAYLWEAMHVSSPDDVSELVVPDIDNSLWCLYAPKNIKPNTLLDYTVNRTSLLSHSITESDNVVAPKIQLPSPRKLDRKRKYGRLRGSSASESLQTKFQKLQEQDNGNLNDTSNIEEDQLTQIRYQDANSVKNNEELLKKLSKSKGRR</sequence>
<evidence type="ECO:0000259" key="3">
    <source>
        <dbReference type="PROSITE" id="PS50172"/>
    </source>
</evidence>
<dbReference type="GO" id="GO:0007095">
    <property type="term" value="P:mitotic G2 DNA damage checkpoint signaling"/>
    <property type="evidence" value="ECO:0007669"/>
    <property type="project" value="TreeGrafter"/>
</dbReference>
<dbReference type="OMA" id="ERCLHYK"/>
<dbReference type="GO" id="GO:0006270">
    <property type="term" value="P:DNA replication initiation"/>
    <property type="evidence" value="ECO:0007669"/>
    <property type="project" value="TreeGrafter"/>
</dbReference>
<feature type="domain" description="BRCT" evidence="3">
    <location>
        <begin position="293"/>
        <end position="385"/>
    </location>
</feature>